<name>A0A5E9PGK0_9GAMM</name>
<dbReference type="Proteomes" id="UP000297445">
    <property type="component" value="Unassembled WGS sequence"/>
</dbReference>
<sequence>MKPKGESMMTTQPKNTHTQTFIIGVLSALVVVLAGWVGYDKLLKPKSETTVTASVSEPVAASEPVIQATSESVLDIQEKEADSTQKSEGNPKGEYLGSGLYSSDMNSDKCLGSAKVTCGLFEMSKLPKEWENIVEATSEKNLENWFATTDPNKVTSIPHDWSGWQVMEYGENNKKVMAFFDSAYTNTGECLLTQTVYDIKTKKEIDSVDLACN</sequence>
<evidence type="ECO:0000313" key="4">
    <source>
        <dbReference type="Proteomes" id="UP000297445"/>
    </source>
</evidence>
<organism evidence="3 4">
    <name type="scientific">Acinetobacter seifertii</name>
    <dbReference type="NCBI Taxonomy" id="1530123"/>
    <lineage>
        <taxon>Bacteria</taxon>
        <taxon>Pseudomonadati</taxon>
        <taxon>Pseudomonadota</taxon>
        <taxon>Gammaproteobacteria</taxon>
        <taxon>Moraxellales</taxon>
        <taxon>Moraxellaceae</taxon>
        <taxon>Acinetobacter</taxon>
        <taxon>Acinetobacter calcoaceticus/baumannii complex</taxon>
    </lineage>
</organism>
<keyword evidence="2" id="KW-0472">Membrane</keyword>
<evidence type="ECO:0000313" key="3">
    <source>
        <dbReference type="EMBL" id="TEU26998.1"/>
    </source>
</evidence>
<gene>
    <name evidence="3" type="ORF">E2R16_11000</name>
</gene>
<evidence type="ECO:0000256" key="2">
    <source>
        <dbReference type="SAM" id="Phobius"/>
    </source>
</evidence>
<comment type="caution">
    <text evidence="3">The sequence shown here is derived from an EMBL/GenBank/DDBJ whole genome shotgun (WGS) entry which is preliminary data.</text>
</comment>
<evidence type="ECO:0000256" key="1">
    <source>
        <dbReference type="SAM" id="MobiDB-lite"/>
    </source>
</evidence>
<keyword evidence="2" id="KW-1133">Transmembrane helix</keyword>
<feature type="transmembrane region" description="Helical" evidence="2">
    <location>
        <begin position="21"/>
        <end position="39"/>
    </location>
</feature>
<dbReference type="EMBL" id="SNSA01000005">
    <property type="protein sequence ID" value="TEU26998.1"/>
    <property type="molecule type" value="Genomic_DNA"/>
</dbReference>
<protein>
    <submittedName>
        <fullName evidence="3">Uncharacterized protein</fullName>
    </submittedName>
</protein>
<proteinExistence type="predicted"/>
<feature type="region of interest" description="Disordered" evidence="1">
    <location>
        <begin position="77"/>
        <end position="98"/>
    </location>
</feature>
<accession>A0A5E9PGK0</accession>
<feature type="compositionally biased region" description="Basic and acidic residues" evidence="1">
    <location>
        <begin position="77"/>
        <end position="91"/>
    </location>
</feature>
<dbReference type="AlphaFoldDB" id="A0A5E9PGK0"/>
<reference evidence="3 4" key="1">
    <citation type="submission" date="2019-03" db="EMBL/GenBank/DDBJ databases">
        <title>Draft genome sequence of an environmental Acinetobacter seifertii from Brazil.</title>
        <authorList>
            <person name="Furlan J.P.R."/>
            <person name="Stehling E.G."/>
        </authorList>
    </citation>
    <scope>NUCLEOTIDE SEQUENCE [LARGE SCALE GENOMIC DNA]</scope>
    <source>
        <strain evidence="3 4">SAb133</strain>
    </source>
</reference>
<keyword evidence="2" id="KW-0812">Transmembrane</keyword>